<dbReference type="Proteomes" id="UP000247810">
    <property type="component" value="Unassembled WGS sequence"/>
</dbReference>
<gene>
    <name evidence="8" type="ORF">BO71DRAFT_341788</name>
</gene>
<name>A0A319E0D4_9EURO</name>
<feature type="region of interest" description="Disordered" evidence="6">
    <location>
        <begin position="292"/>
        <end position="321"/>
    </location>
</feature>
<organism evidence="8 9">
    <name type="scientific">Aspergillus ellipticus CBS 707.79</name>
    <dbReference type="NCBI Taxonomy" id="1448320"/>
    <lineage>
        <taxon>Eukaryota</taxon>
        <taxon>Fungi</taxon>
        <taxon>Dikarya</taxon>
        <taxon>Ascomycota</taxon>
        <taxon>Pezizomycotina</taxon>
        <taxon>Eurotiomycetes</taxon>
        <taxon>Eurotiomycetidae</taxon>
        <taxon>Eurotiales</taxon>
        <taxon>Aspergillaceae</taxon>
        <taxon>Aspergillus</taxon>
        <taxon>Aspergillus subgen. Circumdati</taxon>
    </lineage>
</organism>
<dbReference type="EMBL" id="KZ825798">
    <property type="protein sequence ID" value="PYH99907.1"/>
    <property type="molecule type" value="Genomic_DNA"/>
</dbReference>
<dbReference type="InterPro" id="IPR001138">
    <property type="entry name" value="Zn2Cys6_DnaBD"/>
</dbReference>
<dbReference type="GO" id="GO:0000981">
    <property type="term" value="F:DNA-binding transcription factor activity, RNA polymerase II-specific"/>
    <property type="evidence" value="ECO:0007669"/>
    <property type="project" value="InterPro"/>
</dbReference>
<dbReference type="VEuPathDB" id="FungiDB:BO71DRAFT_341788"/>
<dbReference type="Pfam" id="PF00172">
    <property type="entry name" value="Zn_clus"/>
    <property type="match status" value="1"/>
</dbReference>
<dbReference type="SMART" id="SM00066">
    <property type="entry name" value="GAL4"/>
    <property type="match status" value="1"/>
</dbReference>
<keyword evidence="4" id="KW-0804">Transcription</keyword>
<comment type="subcellular location">
    <subcellularLocation>
        <location evidence="1">Nucleus</location>
    </subcellularLocation>
</comment>
<proteinExistence type="predicted"/>
<feature type="compositionally biased region" description="Basic and acidic residues" evidence="6">
    <location>
        <begin position="430"/>
        <end position="444"/>
    </location>
</feature>
<dbReference type="PROSITE" id="PS00463">
    <property type="entry name" value="ZN2_CY6_FUNGAL_1"/>
    <property type="match status" value="1"/>
</dbReference>
<keyword evidence="5" id="KW-0539">Nucleus</keyword>
<evidence type="ECO:0000256" key="1">
    <source>
        <dbReference type="ARBA" id="ARBA00004123"/>
    </source>
</evidence>
<keyword evidence="9" id="KW-1185">Reference proteome</keyword>
<feature type="domain" description="Zn(2)-C6 fungal-type" evidence="7">
    <location>
        <begin position="19"/>
        <end position="49"/>
    </location>
</feature>
<dbReference type="Pfam" id="PF11951">
    <property type="entry name" value="Fungal_trans_2"/>
    <property type="match status" value="1"/>
</dbReference>
<feature type="region of interest" description="Disordered" evidence="6">
    <location>
        <begin position="421"/>
        <end position="444"/>
    </location>
</feature>
<dbReference type="SUPFAM" id="SSF57701">
    <property type="entry name" value="Zn2/Cys6 DNA-binding domain"/>
    <property type="match status" value="1"/>
</dbReference>
<feature type="region of interest" description="Disordered" evidence="6">
    <location>
        <begin position="58"/>
        <end position="100"/>
    </location>
</feature>
<feature type="region of interest" description="Disordered" evidence="6">
    <location>
        <begin position="249"/>
        <end position="273"/>
    </location>
</feature>
<dbReference type="PROSITE" id="PS50048">
    <property type="entry name" value="ZN2_CY6_FUNGAL_2"/>
    <property type="match status" value="1"/>
</dbReference>
<feature type="region of interest" description="Disordered" evidence="6">
    <location>
        <begin position="1"/>
        <end position="20"/>
    </location>
</feature>
<evidence type="ECO:0000259" key="7">
    <source>
        <dbReference type="PROSITE" id="PS50048"/>
    </source>
</evidence>
<dbReference type="GO" id="GO:0008270">
    <property type="term" value="F:zinc ion binding"/>
    <property type="evidence" value="ECO:0007669"/>
    <property type="project" value="InterPro"/>
</dbReference>
<feature type="compositionally biased region" description="Low complexity" evidence="6">
    <location>
        <begin position="65"/>
        <end position="76"/>
    </location>
</feature>
<evidence type="ECO:0000256" key="2">
    <source>
        <dbReference type="ARBA" id="ARBA00023015"/>
    </source>
</evidence>
<evidence type="ECO:0000256" key="5">
    <source>
        <dbReference type="ARBA" id="ARBA00023242"/>
    </source>
</evidence>
<dbReference type="InterPro" id="IPR036864">
    <property type="entry name" value="Zn2-C6_fun-type_DNA-bd_sf"/>
</dbReference>
<dbReference type="InterPro" id="IPR021858">
    <property type="entry name" value="Fun_TF"/>
</dbReference>
<evidence type="ECO:0000313" key="9">
    <source>
        <dbReference type="Proteomes" id="UP000247810"/>
    </source>
</evidence>
<dbReference type="CDD" id="cd00067">
    <property type="entry name" value="GAL4"/>
    <property type="match status" value="1"/>
</dbReference>
<dbReference type="AlphaFoldDB" id="A0A319E0D4"/>
<dbReference type="STRING" id="1448320.A0A319E0D4"/>
<accession>A0A319E0D4</accession>
<reference evidence="8 9" key="1">
    <citation type="submission" date="2018-02" db="EMBL/GenBank/DDBJ databases">
        <title>The genomes of Aspergillus section Nigri reveals drivers in fungal speciation.</title>
        <authorList>
            <consortium name="DOE Joint Genome Institute"/>
            <person name="Vesth T.C."/>
            <person name="Nybo J."/>
            <person name="Theobald S."/>
            <person name="Brandl J."/>
            <person name="Frisvad J.C."/>
            <person name="Nielsen K.F."/>
            <person name="Lyhne E.K."/>
            <person name="Kogle M.E."/>
            <person name="Kuo A."/>
            <person name="Riley R."/>
            <person name="Clum A."/>
            <person name="Nolan M."/>
            <person name="Lipzen A."/>
            <person name="Salamov A."/>
            <person name="Henrissat B."/>
            <person name="Wiebenga A."/>
            <person name="De vries R.P."/>
            <person name="Grigoriev I.V."/>
            <person name="Mortensen U.H."/>
            <person name="Andersen M.R."/>
            <person name="Baker S.E."/>
        </authorList>
    </citation>
    <scope>NUCLEOTIDE SEQUENCE [LARGE SCALE GENOMIC DNA]</scope>
    <source>
        <strain evidence="8 9">CBS 707.79</strain>
    </source>
</reference>
<dbReference type="GO" id="GO:0045944">
    <property type="term" value="P:positive regulation of transcription by RNA polymerase II"/>
    <property type="evidence" value="ECO:0007669"/>
    <property type="project" value="TreeGrafter"/>
</dbReference>
<keyword evidence="3" id="KW-0238">DNA-binding</keyword>
<feature type="compositionally biased region" description="Basic and acidic residues" evidence="6">
    <location>
        <begin position="259"/>
        <end position="268"/>
    </location>
</feature>
<dbReference type="Gene3D" id="4.10.240.10">
    <property type="entry name" value="Zn(2)-C6 fungal-type DNA-binding domain"/>
    <property type="match status" value="1"/>
</dbReference>
<evidence type="ECO:0000256" key="6">
    <source>
        <dbReference type="SAM" id="MobiDB-lite"/>
    </source>
</evidence>
<dbReference type="GO" id="GO:0005634">
    <property type="term" value="C:nucleus"/>
    <property type="evidence" value="ECO:0007669"/>
    <property type="project" value="UniProtKB-SubCell"/>
</dbReference>
<keyword evidence="2" id="KW-0805">Transcription regulation</keyword>
<evidence type="ECO:0000313" key="8">
    <source>
        <dbReference type="EMBL" id="PYH99907.1"/>
    </source>
</evidence>
<sequence>MPRPRRPGAPEPKRRSRKGCWPCKSRKVKCGEEKPSCLNCQRQNEPCDYSIRLNWGGRTRRKSSVDSPSSQSSSPSGHYSFALSPPNQPQPDPLNSVHSLKPLQTRDGLSVQDQTTGDLLWDIGPTGELAIGISTSSPKGLHDIHHESPAAYGQSLNESNRTIGKTSVDMGALSQGQDVTTSWPDLSSHIGTPSSNETILAFSSVSHSLDGISYPSPADTNSSVGSFTAFSFSPATTSHSISFIRHASDLHQSPPDSSHLPDHRHEFSSHSSSADMASAYADYNPHVSLSVRESVSPHSADVGLPSSGVSHDAPMQRTSPAVPTESFFNKIMNTPSPPDSQLDGSISNGATSLYARPGNSGQNLLESVGISISEKRWQAYLTSVTDNYGLDCGRPDLDLSKNDDHSAIEINYALDLIGVEKTSHSPSNSGHERAGNTKEDDLDRGTHVYYTSPVPINIPRYLSPLPSSLVKTPINLMYFHHFLNHTARMLVPHDCGDNPFTSVLPTMAIGDSNLLNLMLAYSASHRARYLGHPEPATRIAHWVSNVFPALRLALEDPHEKVTDNHLATAIMLLSLKIISPSTFEVPIPWQSHLKLARDLFLARKEQIARPANRVGAFLTRWLGYIDLMGALSCRQSGPPLLAYDSVLSACSATGSHDEFCIDCFTGFTPRTGLFLTRLGRLVYQCDNERFDETGAFISDWEPSPDAIFEAETLMADLNTLEEHAHADTAHFQDWGALDFLAIDRAFRYAGLLHLHRRVLNASPYSEDVRSASDELFKAMVDVRRGASAEVGALFPLFTAGCETRDSQQRAEIQERFEILERTGMKQMQNARTLMQHCWAEDLPWIALAQGEFLG</sequence>
<dbReference type="PANTHER" id="PTHR37534:SF43">
    <property type="entry name" value="FINGER DOMAIN PROTEIN, PUTATIVE (AFU_ORTHOLOGUE AFUA_1G01850)-RELATED"/>
    <property type="match status" value="1"/>
</dbReference>
<evidence type="ECO:0000256" key="4">
    <source>
        <dbReference type="ARBA" id="ARBA00023163"/>
    </source>
</evidence>
<dbReference type="OrthoDB" id="5229455at2759"/>
<dbReference type="PANTHER" id="PTHR37534">
    <property type="entry name" value="TRANSCRIPTIONAL ACTIVATOR PROTEIN UGA3"/>
    <property type="match status" value="1"/>
</dbReference>
<dbReference type="GO" id="GO:0000976">
    <property type="term" value="F:transcription cis-regulatory region binding"/>
    <property type="evidence" value="ECO:0007669"/>
    <property type="project" value="TreeGrafter"/>
</dbReference>
<evidence type="ECO:0000256" key="3">
    <source>
        <dbReference type="ARBA" id="ARBA00023125"/>
    </source>
</evidence>
<protein>
    <submittedName>
        <fullName evidence="8">C6 zinc finger domain protein</fullName>
    </submittedName>
</protein>